<dbReference type="GO" id="GO:0005737">
    <property type="term" value="C:cytoplasm"/>
    <property type="evidence" value="ECO:0007669"/>
    <property type="project" value="UniProtKB-SubCell"/>
</dbReference>
<reference evidence="7" key="1">
    <citation type="submission" date="2022-01" db="EMBL/GenBank/DDBJ databases">
        <authorList>
            <person name="King R."/>
        </authorList>
    </citation>
    <scope>NUCLEOTIDE SEQUENCE</scope>
</reference>
<dbReference type="PANTHER" id="PTHR33588">
    <property type="entry name" value="CILIA- AND FLAGELLA-ASSOCIATED PROTEIN 299"/>
    <property type="match status" value="1"/>
</dbReference>
<dbReference type="Proteomes" id="UP001152799">
    <property type="component" value="Chromosome 8"/>
</dbReference>
<evidence type="ECO:0000313" key="8">
    <source>
        <dbReference type="Proteomes" id="UP001152799"/>
    </source>
</evidence>
<dbReference type="GO" id="GO:0005634">
    <property type="term" value="C:nucleus"/>
    <property type="evidence" value="ECO:0007669"/>
    <property type="project" value="UniProtKB-SubCell"/>
</dbReference>
<dbReference type="PANTHER" id="PTHR33588:SF1">
    <property type="entry name" value="CILIA- AND FLAGELLA-ASSOCIATED PROTEIN 299"/>
    <property type="match status" value="1"/>
</dbReference>
<dbReference type="AlphaFoldDB" id="A0A9N9N0H5"/>
<evidence type="ECO:0000256" key="5">
    <source>
        <dbReference type="ARBA" id="ARBA00022490"/>
    </source>
</evidence>
<dbReference type="OrthoDB" id="2136125at2759"/>
<comment type="function">
    <text evidence="1">May be involved in spermatogenesis.</text>
</comment>
<organism evidence="7 8">
    <name type="scientific">Ceutorhynchus assimilis</name>
    <name type="common">cabbage seed weevil</name>
    <dbReference type="NCBI Taxonomy" id="467358"/>
    <lineage>
        <taxon>Eukaryota</taxon>
        <taxon>Metazoa</taxon>
        <taxon>Ecdysozoa</taxon>
        <taxon>Arthropoda</taxon>
        <taxon>Hexapoda</taxon>
        <taxon>Insecta</taxon>
        <taxon>Pterygota</taxon>
        <taxon>Neoptera</taxon>
        <taxon>Endopterygota</taxon>
        <taxon>Coleoptera</taxon>
        <taxon>Polyphaga</taxon>
        <taxon>Cucujiformia</taxon>
        <taxon>Curculionidae</taxon>
        <taxon>Ceutorhynchinae</taxon>
        <taxon>Ceutorhynchus</taxon>
    </lineage>
</organism>
<keyword evidence="5" id="KW-0963">Cytoplasm</keyword>
<evidence type="ECO:0000256" key="3">
    <source>
        <dbReference type="ARBA" id="ARBA00004496"/>
    </source>
</evidence>
<keyword evidence="6" id="KW-0539">Nucleus</keyword>
<evidence type="ECO:0000313" key="7">
    <source>
        <dbReference type="EMBL" id="CAG9772801.1"/>
    </source>
</evidence>
<proteinExistence type="predicted"/>
<evidence type="ECO:0000256" key="2">
    <source>
        <dbReference type="ARBA" id="ARBA00004123"/>
    </source>
</evidence>
<dbReference type="InterPro" id="IPR027887">
    <property type="entry name" value="DUF4464"/>
</dbReference>
<dbReference type="Pfam" id="PF14713">
    <property type="entry name" value="DUF4464"/>
    <property type="match status" value="1"/>
</dbReference>
<keyword evidence="8" id="KW-1185">Reference proteome</keyword>
<evidence type="ECO:0000256" key="1">
    <source>
        <dbReference type="ARBA" id="ARBA00003056"/>
    </source>
</evidence>
<comment type="subcellular location">
    <subcellularLocation>
        <location evidence="3">Cytoplasm</location>
    </subcellularLocation>
    <subcellularLocation>
        <location evidence="2">Nucleus</location>
    </subcellularLocation>
</comment>
<protein>
    <recommendedName>
        <fullName evidence="4">Cilia- and flagella-associated protein 299</fullName>
    </recommendedName>
</protein>
<evidence type="ECO:0000256" key="6">
    <source>
        <dbReference type="ARBA" id="ARBA00023242"/>
    </source>
</evidence>
<dbReference type="EMBL" id="OU892284">
    <property type="protein sequence ID" value="CAG9772801.1"/>
    <property type="molecule type" value="Genomic_DNA"/>
</dbReference>
<gene>
    <name evidence="7" type="ORF">CEUTPL_LOCUS13204</name>
</gene>
<evidence type="ECO:0000256" key="4">
    <source>
        <dbReference type="ARBA" id="ARBA00021436"/>
    </source>
</evidence>
<name>A0A9N9N0H5_9CUCU</name>
<sequence length="239" mass="28142">MSRGLAMEKFFRKPPPNELALLHFPTYENYLDSFLTESDQCYLQDRTVCRKIAELGYRRDGLTYSREDFDRIKKKVLAYLSPIPVNIQSSSGFKSGDSAQNALAIRERANRVGLMSTIIFVSYTTSKGREVSGYIDFSHSLLKRNWKDFFMNKEPVYPERTDLGYFNWRKNISVVNDSLYFKTMNSPIKGLLFQHKMDRMVIYPDPYAFNAGRQTTRKRFYTDMYNIFVLIDHTLRCRK</sequence>
<accession>A0A9N9N0H5</accession>